<dbReference type="Proteomes" id="UP000652430">
    <property type="component" value="Unassembled WGS sequence"/>
</dbReference>
<organism evidence="1 2">
    <name type="scientific">Sphingomonas glacialis</name>
    <dbReference type="NCBI Taxonomy" id="658225"/>
    <lineage>
        <taxon>Bacteria</taxon>
        <taxon>Pseudomonadati</taxon>
        <taxon>Pseudomonadota</taxon>
        <taxon>Alphaproteobacteria</taxon>
        <taxon>Sphingomonadales</taxon>
        <taxon>Sphingomonadaceae</taxon>
        <taxon>Sphingomonas</taxon>
    </lineage>
</organism>
<proteinExistence type="predicted"/>
<protein>
    <submittedName>
        <fullName evidence="1">Uncharacterized protein</fullName>
    </submittedName>
</protein>
<accession>A0ABQ3LDV0</accession>
<dbReference type="RefSeq" id="WP_189675464.1">
    <property type="nucleotide sequence ID" value="NZ_BNAQ01000001.1"/>
</dbReference>
<name>A0ABQ3LDV0_9SPHN</name>
<dbReference type="EMBL" id="BNAQ01000001">
    <property type="protein sequence ID" value="GHH12279.1"/>
    <property type="molecule type" value="Genomic_DNA"/>
</dbReference>
<reference evidence="2" key="1">
    <citation type="journal article" date="2019" name="Int. J. Syst. Evol. Microbiol.">
        <title>The Global Catalogue of Microorganisms (GCM) 10K type strain sequencing project: providing services to taxonomists for standard genome sequencing and annotation.</title>
        <authorList>
            <consortium name="The Broad Institute Genomics Platform"/>
            <consortium name="The Broad Institute Genome Sequencing Center for Infectious Disease"/>
            <person name="Wu L."/>
            <person name="Ma J."/>
        </authorList>
    </citation>
    <scope>NUCLEOTIDE SEQUENCE [LARGE SCALE GENOMIC DNA]</scope>
    <source>
        <strain evidence="2">CGMCC 1.8957</strain>
    </source>
</reference>
<gene>
    <name evidence="1" type="ORF">GCM10008023_12240</name>
</gene>
<keyword evidence="2" id="KW-1185">Reference proteome</keyword>
<sequence length="63" mass="6709">MSKSYASTGQNLPTTAYLVAAPARSDIISSALRSAYPQAHAATDPFSDILAALDTIDLQKVRR</sequence>
<comment type="caution">
    <text evidence="1">The sequence shown here is derived from an EMBL/GenBank/DDBJ whole genome shotgun (WGS) entry which is preliminary data.</text>
</comment>
<evidence type="ECO:0000313" key="1">
    <source>
        <dbReference type="EMBL" id="GHH12279.1"/>
    </source>
</evidence>
<evidence type="ECO:0000313" key="2">
    <source>
        <dbReference type="Proteomes" id="UP000652430"/>
    </source>
</evidence>